<keyword evidence="9" id="KW-1185">Reference proteome</keyword>
<dbReference type="Gene3D" id="3.90.550.10">
    <property type="entry name" value="Spore Coat Polysaccharide Biosynthesis Protein SpsA, Chain A"/>
    <property type="match status" value="1"/>
</dbReference>
<dbReference type="STRING" id="490188.SAMN04488068_2441"/>
<dbReference type="InterPro" id="IPR018294">
    <property type="entry name" value="ISPD_synthase_CS"/>
</dbReference>
<evidence type="ECO:0000313" key="8">
    <source>
        <dbReference type="EMBL" id="SHH07703.1"/>
    </source>
</evidence>
<evidence type="ECO:0000256" key="1">
    <source>
        <dbReference type="ARBA" id="ARBA00001282"/>
    </source>
</evidence>
<keyword evidence="6 7" id="KW-0414">Isoprene biosynthesis</keyword>
<dbReference type="EMBL" id="FQWZ01000005">
    <property type="protein sequence ID" value="SHH07703.1"/>
    <property type="molecule type" value="Genomic_DNA"/>
</dbReference>
<comment type="similarity">
    <text evidence="3 7">Belongs to the IspD/TarI cytidylyltransferase family. IspD subfamily.</text>
</comment>
<dbReference type="InterPro" id="IPR029044">
    <property type="entry name" value="Nucleotide-diphossugar_trans"/>
</dbReference>
<dbReference type="InterPro" id="IPR050088">
    <property type="entry name" value="IspD/TarI_cytidylyltransf_bact"/>
</dbReference>
<dbReference type="PROSITE" id="PS01295">
    <property type="entry name" value="ISPD"/>
    <property type="match status" value="1"/>
</dbReference>
<proteinExistence type="inferred from homology"/>
<dbReference type="InterPro" id="IPR034683">
    <property type="entry name" value="IspD/TarI"/>
</dbReference>
<dbReference type="EC" id="2.7.7.60" evidence="7"/>
<dbReference type="SUPFAM" id="SSF53448">
    <property type="entry name" value="Nucleotide-diphospho-sugar transferases"/>
    <property type="match status" value="1"/>
</dbReference>
<feature type="site" description="Transition state stabilizer" evidence="7">
    <location>
        <position position="28"/>
    </location>
</feature>
<gene>
    <name evidence="7" type="primary">ispD</name>
    <name evidence="8" type="ORF">SAMN04488068_2441</name>
</gene>
<accession>A0A1M5Q2K3</accession>
<dbReference type="FunFam" id="3.90.550.10:FF:000003">
    <property type="entry name" value="2-C-methyl-D-erythritol 4-phosphate cytidylyltransferase"/>
    <property type="match status" value="1"/>
</dbReference>
<feature type="site" description="Positions MEP for the nucleophilic attack" evidence="7">
    <location>
        <position position="169"/>
    </location>
</feature>
<evidence type="ECO:0000256" key="4">
    <source>
        <dbReference type="ARBA" id="ARBA00022679"/>
    </source>
</evidence>
<dbReference type="RefSeq" id="WP_072897934.1">
    <property type="nucleotide sequence ID" value="NZ_FQWZ01000005.1"/>
</dbReference>
<reference evidence="8 9" key="1">
    <citation type="submission" date="2016-11" db="EMBL/GenBank/DDBJ databases">
        <authorList>
            <person name="Jaros S."/>
            <person name="Januszkiewicz K."/>
            <person name="Wedrychowicz H."/>
        </authorList>
    </citation>
    <scope>NUCLEOTIDE SEQUENCE [LARGE SCALE GENOMIC DNA]</scope>
    <source>
        <strain evidence="8 9">CGMCC 1.7049</strain>
    </source>
</reference>
<dbReference type="Pfam" id="PF01128">
    <property type="entry name" value="IspD"/>
    <property type="match status" value="1"/>
</dbReference>
<dbReference type="HAMAP" id="MF_00108">
    <property type="entry name" value="IspD"/>
    <property type="match status" value="1"/>
</dbReference>
<evidence type="ECO:0000256" key="2">
    <source>
        <dbReference type="ARBA" id="ARBA00004787"/>
    </source>
</evidence>
<sequence>MTSSGRSSKAASTPRYWAVVPAAGGGSRMGMSRPKQYLPLRGRTLIEWSLAPFLDCGWIDGIVLVLARSDTEFARLPIARHPKLILTQGGAARAESVRAGLDVVAAAAQGFADVNVLVHDAARPCLNWADLERLRDEAGDEHGGLLAVPVIDTLKRAKQGVRVEATVDRSLYWRAQTPQLFRLDLLIAALRDASARGIDITDEASAMEFAGYHPRLVRGRESNLKVTYAEDLALADFWLQQQAGSL</sequence>
<dbReference type="Proteomes" id="UP000199758">
    <property type="component" value="Unassembled WGS sequence"/>
</dbReference>
<feature type="site" description="Positions MEP for the nucleophilic attack" evidence="7">
    <location>
        <position position="225"/>
    </location>
</feature>
<dbReference type="OrthoDB" id="9806837at2"/>
<dbReference type="AlphaFoldDB" id="A0A1M5Q2K3"/>
<protein>
    <recommendedName>
        <fullName evidence="7">2-C-methyl-D-erythritol 4-phosphate cytidylyltransferase</fullName>
        <ecNumber evidence="7">2.7.7.60</ecNumber>
    </recommendedName>
    <alternativeName>
        <fullName evidence="7">4-diphosphocytidyl-2C-methyl-D-erythritol synthase</fullName>
    </alternativeName>
    <alternativeName>
        <fullName evidence="7">MEP cytidylyltransferase</fullName>
        <shortName evidence="7">MCT</shortName>
    </alternativeName>
</protein>
<dbReference type="InterPro" id="IPR001228">
    <property type="entry name" value="IspD"/>
</dbReference>
<dbReference type="UniPathway" id="UPA00056">
    <property type="reaction ID" value="UER00093"/>
</dbReference>
<dbReference type="PANTHER" id="PTHR32125:SF4">
    <property type="entry name" value="2-C-METHYL-D-ERYTHRITOL 4-PHOSPHATE CYTIDYLYLTRANSFERASE, CHLOROPLASTIC"/>
    <property type="match status" value="1"/>
</dbReference>
<comment type="function">
    <text evidence="7">Catalyzes the formation of 4-diphosphocytidyl-2-C-methyl-D-erythritol from CTP and 2-C-methyl-D-erythritol 4-phosphate (MEP).</text>
</comment>
<comment type="pathway">
    <text evidence="2 7">Isoprenoid biosynthesis; isopentenyl diphosphate biosynthesis via DXP pathway; isopentenyl diphosphate from 1-deoxy-D-xylulose 5-phosphate: step 2/6.</text>
</comment>
<evidence type="ECO:0000256" key="3">
    <source>
        <dbReference type="ARBA" id="ARBA00009789"/>
    </source>
</evidence>
<dbReference type="GO" id="GO:0050518">
    <property type="term" value="F:2-C-methyl-D-erythritol 4-phosphate cytidylyltransferase activity"/>
    <property type="evidence" value="ECO:0007669"/>
    <property type="project" value="UniProtKB-UniRule"/>
</dbReference>
<dbReference type="GO" id="GO:0019288">
    <property type="term" value="P:isopentenyl diphosphate biosynthetic process, methylerythritol 4-phosphate pathway"/>
    <property type="evidence" value="ECO:0007669"/>
    <property type="project" value="UniProtKB-UniRule"/>
</dbReference>
<keyword evidence="5 7" id="KW-0548">Nucleotidyltransferase</keyword>
<keyword evidence="4 7" id="KW-0808">Transferase</keyword>
<name>A0A1M5Q2K3_9GAMM</name>
<evidence type="ECO:0000256" key="7">
    <source>
        <dbReference type="HAMAP-Rule" id="MF_00108"/>
    </source>
</evidence>
<dbReference type="NCBIfam" id="TIGR00453">
    <property type="entry name" value="ispD"/>
    <property type="match status" value="1"/>
</dbReference>
<dbReference type="CDD" id="cd02516">
    <property type="entry name" value="CDP-ME_synthetase"/>
    <property type="match status" value="1"/>
</dbReference>
<organism evidence="8 9">
    <name type="scientific">Hydrocarboniphaga daqingensis</name>
    <dbReference type="NCBI Taxonomy" id="490188"/>
    <lineage>
        <taxon>Bacteria</taxon>
        <taxon>Pseudomonadati</taxon>
        <taxon>Pseudomonadota</taxon>
        <taxon>Gammaproteobacteria</taxon>
        <taxon>Nevskiales</taxon>
        <taxon>Nevskiaceae</taxon>
        <taxon>Hydrocarboniphaga</taxon>
    </lineage>
</organism>
<evidence type="ECO:0000256" key="6">
    <source>
        <dbReference type="ARBA" id="ARBA00023229"/>
    </source>
</evidence>
<feature type="site" description="Transition state stabilizer" evidence="7">
    <location>
        <position position="35"/>
    </location>
</feature>
<dbReference type="PANTHER" id="PTHR32125">
    <property type="entry name" value="2-C-METHYL-D-ERYTHRITOL 4-PHOSPHATE CYTIDYLYLTRANSFERASE, CHLOROPLASTIC"/>
    <property type="match status" value="1"/>
</dbReference>
<comment type="catalytic activity">
    <reaction evidence="1 7">
        <text>2-C-methyl-D-erythritol 4-phosphate + CTP + H(+) = 4-CDP-2-C-methyl-D-erythritol + diphosphate</text>
        <dbReference type="Rhea" id="RHEA:13429"/>
        <dbReference type="ChEBI" id="CHEBI:15378"/>
        <dbReference type="ChEBI" id="CHEBI:33019"/>
        <dbReference type="ChEBI" id="CHEBI:37563"/>
        <dbReference type="ChEBI" id="CHEBI:57823"/>
        <dbReference type="ChEBI" id="CHEBI:58262"/>
        <dbReference type="EC" id="2.7.7.60"/>
    </reaction>
</comment>
<evidence type="ECO:0000256" key="5">
    <source>
        <dbReference type="ARBA" id="ARBA00022695"/>
    </source>
</evidence>
<evidence type="ECO:0000313" key="9">
    <source>
        <dbReference type="Proteomes" id="UP000199758"/>
    </source>
</evidence>